<sequence length="118" mass="13350">MMAAERIAAACLLVLMLAGMRDPFQPPPERCMAGQPELWHYQGVVVMAQTATGIVRDPAGRWRRVHKGETLPGGWHVMEFDKEEMRIATGEDCEPARWHWKREGSQNEKNSISSAFSQ</sequence>
<accession>A0ABU9UZZ7</accession>
<dbReference type="RefSeq" id="WP_343193161.1">
    <property type="nucleotide sequence ID" value="NZ_JBCIVJ010000002.1"/>
</dbReference>
<evidence type="ECO:0000313" key="2">
    <source>
        <dbReference type="Proteomes" id="UP001411173"/>
    </source>
</evidence>
<organism evidence="1 2">
    <name type="scientific">Phytobacter palmae</name>
    <dbReference type="NCBI Taxonomy" id="1855371"/>
    <lineage>
        <taxon>Bacteria</taxon>
        <taxon>Pseudomonadati</taxon>
        <taxon>Pseudomonadota</taxon>
        <taxon>Gammaproteobacteria</taxon>
        <taxon>Enterobacterales</taxon>
        <taxon>Enterobacteriaceae</taxon>
        <taxon>Phytobacter</taxon>
    </lineage>
</organism>
<proteinExistence type="predicted"/>
<comment type="caution">
    <text evidence="1">The sequence shown here is derived from an EMBL/GenBank/DDBJ whole genome shotgun (WGS) entry which is preliminary data.</text>
</comment>
<protein>
    <submittedName>
        <fullName evidence="1">HofP DNA utilization family protein</fullName>
    </submittedName>
</protein>
<name>A0ABU9UZZ7_9ENTR</name>
<dbReference type="InterPro" id="IPR019684">
    <property type="entry name" value="HofP"/>
</dbReference>
<dbReference type="EMBL" id="JBCIVJ010000002">
    <property type="protein sequence ID" value="MEN0577968.1"/>
    <property type="molecule type" value="Genomic_DNA"/>
</dbReference>
<reference evidence="1 2" key="1">
    <citation type="submission" date="2024-02" db="EMBL/GenBank/DDBJ databases">
        <title>Whole genome of MDR Enterobacteriaceae from southern Thailand.</title>
        <authorList>
            <person name="Surachat K."/>
        </authorList>
    </citation>
    <scope>NUCLEOTIDE SEQUENCE [LARGE SCALE GENOMIC DNA]</scope>
    <source>
        <strain evidence="1 2">PSU_29</strain>
    </source>
</reference>
<evidence type="ECO:0000313" key="1">
    <source>
        <dbReference type="EMBL" id="MEN0577968.1"/>
    </source>
</evidence>
<keyword evidence="2" id="KW-1185">Reference proteome</keyword>
<dbReference type="Proteomes" id="UP001411173">
    <property type="component" value="Unassembled WGS sequence"/>
</dbReference>
<gene>
    <name evidence="1" type="ORF">AAIG39_02965</name>
</gene>
<dbReference type="Pfam" id="PF10748">
    <property type="entry name" value="HofP"/>
    <property type="match status" value="1"/>
</dbReference>